<keyword evidence="8" id="KW-1185">Reference proteome</keyword>
<evidence type="ECO:0000256" key="2">
    <source>
        <dbReference type="ARBA" id="ARBA00022723"/>
    </source>
</evidence>
<dbReference type="PANTHER" id="PTHR42693">
    <property type="entry name" value="ARYLSULFATASE FAMILY MEMBER"/>
    <property type="match status" value="1"/>
</dbReference>
<keyword evidence="5" id="KW-0732">Signal</keyword>
<comment type="similarity">
    <text evidence="1">Belongs to the sulfatase family.</text>
</comment>
<dbReference type="Pfam" id="PF00884">
    <property type="entry name" value="Sulfatase"/>
    <property type="match status" value="1"/>
</dbReference>
<name>A0ABU5MTM5_9BACT</name>
<proteinExistence type="inferred from homology"/>
<feature type="domain" description="Sulfatase N-terminal" evidence="6">
    <location>
        <begin position="21"/>
        <end position="391"/>
    </location>
</feature>
<dbReference type="InterPro" id="IPR017850">
    <property type="entry name" value="Alkaline_phosphatase_core_sf"/>
</dbReference>
<keyword evidence="2" id="KW-0479">Metal-binding</keyword>
<dbReference type="Gene3D" id="3.30.1120.10">
    <property type="match status" value="1"/>
</dbReference>
<dbReference type="CDD" id="cd16143">
    <property type="entry name" value="ARS_like"/>
    <property type="match status" value="1"/>
</dbReference>
<dbReference type="SUPFAM" id="SSF53649">
    <property type="entry name" value="Alkaline phosphatase-like"/>
    <property type="match status" value="1"/>
</dbReference>
<dbReference type="InterPro" id="IPR024607">
    <property type="entry name" value="Sulfatase_CS"/>
</dbReference>
<evidence type="ECO:0000256" key="4">
    <source>
        <dbReference type="ARBA" id="ARBA00022837"/>
    </source>
</evidence>
<evidence type="ECO:0000259" key="6">
    <source>
        <dbReference type="Pfam" id="PF00884"/>
    </source>
</evidence>
<accession>A0ABU5MTM5</accession>
<evidence type="ECO:0000256" key="5">
    <source>
        <dbReference type="SAM" id="SignalP"/>
    </source>
</evidence>
<comment type="caution">
    <text evidence="7">The sequence shown here is derived from an EMBL/GenBank/DDBJ whole genome shotgun (WGS) entry which is preliminary data.</text>
</comment>
<dbReference type="InterPro" id="IPR000917">
    <property type="entry name" value="Sulfatase_N"/>
</dbReference>
<feature type="chain" id="PRO_5045097214" evidence="5">
    <location>
        <begin position="18"/>
        <end position="501"/>
    </location>
</feature>
<dbReference type="Proteomes" id="UP001290861">
    <property type="component" value="Unassembled WGS sequence"/>
</dbReference>
<evidence type="ECO:0000313" key="8">
    <source>
        <dbReference type="Proteomes" id="UP001290861"/>
    </source>
</evidence>
<dbReference type="InterPro" id="IPR050738">
    <property type="entry name" value="Sulfatase"/>
</dbReference>
<dbReference type="RefSeq" id="WP_322607365.1">
    <property type="nucleotide sequence ID" value="NZ_JARVCO010000002.1"/>
</dbReference>
<dbReference type="EMBL" id="JARVCO010000002">
    <property type="protein sequence ID" value="MDZ8117564.1"/>
    <property type="molecule type" value="Genomic_DNA"/>
</dbReference>
<protein>
    <submittedName>
        <fullName evidence="7">Arylsulfatase</fullName>
    </submittedName>
</protein>
<keyword evidence="4" id="KW-0106">Calcium</keyword>
<dbReference type="PROSITE" id="PS00149">
    <property type="entry name" value="SULFATASE_2"/>
    <property type="match status" value="1"/>
</dbReference>
<feature type="signal peptide" evidence="5">
    <location>
        <begin position="1"/>
        <end position="17"/>
    </location>
</feature>
<evidence type="ECO:0000256" key="3">
    <source>
        <dbReference type="ARBA" id="ARBA00022801"/>
    </source>
</evidence>
<evidence type="ECO:0000313" key="7">
    <source>
        <dbReference type="EMBL" id="MDZ8117564.1"/>
    </source>
</evidence>
<organism evidence="7 8">
    <name type="scientific">Pontiella agarivorans</name>
    <dbReference type="NCBI Taxonomy" id="3038953"/>
    <lineage>
        <taxon>Bacteria</taxon>
        <taxon>Pseudomonadati</taxon>
        <taxon>Kiritimatiellota</taxon>
        <taxon>Kiritimatiellia</taxon>
        <taxon>Kiritimatiellales</taxon>
        <taxon>Pontiellaceae</taxon>
        <taxon>Pontiella</taxon>
    </lineage>
</organism>
<sequence>MKKTALILSLTVASVFAADKPNVVFILADDLGLGDISFYAKHITQTKPFTETPNIDALAEQGLWFTDGHSATALCAPTRYAVMSGNNNYRCYSPGGIWSTFAPTGFKPGEVTLGSVMRDAGYYTGMIGKWHLGGDFYVPGTQTIYRGAKSGDILDKVDVSQWAGSGPRYCGFEYDFITPCGIQGPMYLLYENEKWYPWAEGSELVFFNKENAINPKDVTDKGPGPGDSKWDARELGKKLSAKAVEFIKTGAEKDEPFFLYYCSPMVHLPHVPTDEFDGQKVKGSNVSPHLDVLTDLDLQVKRIVDALKAVGEFENTLIVFSSDNGGLKDGTATKAIGYQPGGEWNGSKNSPFEGGHRVPTFVMWPGKVKAGVSDELVSNQDFVATFAALVGTEIPKGQAQDSNNILPLLTGDGVYMSREYFVNQAGANQELMYRKMPWKLIIQSNFKRTKYEIKSLYNLRDDPQEKNDLVNNPEYRLTAEKMFREYMKIIESGMPTAPGRN</sequence>
<keyword evidence="3" id="KW-0378">Hydrolase</keyword>
<dbReference type="Gene3D" id="3.40.720.10">
    <property type="entry name" value="Alkaline Phosphatase, subunit A"/>
    <property type="match status" value="1"/>
</dbReference>
<gene>
    <name evidence="7" type="ORF">P9H32_02915</name>
</gene>
<dbReference type="PANTHER" id="PTHR42693:SF53">
    <property type="entry name" value="ENDO-4-O-SULFATASE"/>
    <property type="match status" value="1"/>
</dbReference>
<reference evidence="7 8" key="1">
    <citation type="journal article" date="2024" name="Appl. Environ. Microbiol.">
        <title>Pontiella agarivorans sp. nov., a novel marine anaerobic bacterium capable of degrading macroalgal polysaccharides and fixing nitrogen.</title>
        <authorList>
            <person name="Liu N."/>
            <person name="Kivenson V."/>
            <person name="Peng X."/>
            <person name="Cui Z."/>
            <person name="Lankiewicz T.S."/>
            <person name="Gosselin K.M."/>
            <person name="English C.J."/>
            <person name="Blair E.M."/>
            <person name="O'Malley M.A."/>
            <person name="Valentine D.L."/>
        </authorList>
    </citation>
    <scope>NUCLEOTIDE SEQUENCE [LARGE SCALE GENOMIC DNA]</scope>
    <source>
        <strain evidence="7 8">NLcol2</strain>
    </source>
</reference>
<evidence type="ECO:0000256" key="1">
    <source>
        <dbReference type="ARBA" id="ARBA00008779"/>
    </source>
</evidence>